<evidence type="ECO:0000313" key="3">
    <source>
        <dbReference type="Proteomes" id="UP000002164"/>
    </source>
</evidence>
<dbReference type="InterPro" id="IPR003959">
    <property type="entry name" value="ATPase_AAA_core"/>
</dbReference>
<dbReference type="Proteomes" id="UP000002164">
    <property type="component" value="Chromosome"/>
</dbReference>
<dbReference type="HOGENOM" id="CLU_046693_2_0_9"/>
<reference evidence="2 3" key="1">
    <citation type="journal article" date="2008" name="J. Bacteriol.">
        <title>Complete genome sequence of the mosquitocidal bacterium Bacillus sphaericus C3-41 and comparison with those of closely related Bacillus species.</title>
        <authorList>
            <person name="Hu X."/>
            <person name="Fan W."/>
            <person name="Han B."/>
            <person name="Liu H."/>
            <person name="Zheng D."/>
            <person name="Li Q."/>
            <person name="Dong W."/>
            <person name="Yan J."/>
            <person name="Gao M."/>
            <person name="Berry C."/>
            <person name="Yuan Z."/>
        </authorList>
    </citation>
    <scope>NUCLEOTIDE SEQUENCE [LARGE SCALE GENOMIC DNA]</scope>
    <source>
        <strain evidence="2 3">C3-41</strain>
    </source>
</reference>
<feature type="domain" description="ATPase AAA-type core" evidence="1">
    <location>
        <begin position="56"/>
        <end position="363"/>
    </location>
</feature>
<dbReference type="InterPro" id="IPR027417">
    <property type="entry name" value="P-loop_NTPase"/>
</dbReference>
<proteinExistence type="predicted"/>
<dbReference type="Pfam" id="PF13304">
    <property type="entry name" value="AAA_21"/>
    <property type="match status" value="1"/>
</dbReference>
<dbReference type="PANTHER" id="PTHR40396">
    <property type="entry name" value="ATPASE-LIKE PROTEIN"/>
    <property type="match status" value="1"/>
</dbReference>
<dbReference type="PANTHER" id="PTHR40396:SF1">
    <property type="entry name" value="ATPASE AAA-TYPE CORE DOMAIN-CONTAINING PROTEIN"/>
    <property type="match status" value="1"/>
</dbReference>
<name>B1HP30_LYSSC</name>
<dbReference type="GO" id="GO:0016887">
    <property type="term" value="F:ATP hydrolysis activity"/>
    <property type="evidence" value="ECO:0007669"/>
    <property type="project" value="InterPro"/>
</dbReference>
<dbReference type="SUPFAM" id="SSF52540">
    <property type="entry name" value="P-loop containing nucleoside triphosphate hydrolases"/>
    <property type="match status" value="1"/>
</dbReference>
<protein>
    <submittedName>
        <fullName evidence="2">Abortive phage resistance protein, putative</fullName>
    </submittedName>
</protein>
<sequence length="434" mass="50485">MDVDGGLHMLVDFRVNNCLSYKEDTLFSMVAGSRLRKWKDTHTIPLDDSLRVVKSAFIFGPNGSGKSNLFTALKVLRTLLFNFENLNNVKQLRLPYQPFKLGSQQGQPTEFMISLFLDGALYEYEIQYNASIILYERLHKTTHNLKEELFVRRWDGVDYSYETAHSTAQELTKYTRNNTAFISVLHVFNDSDALKVFDWFLHKMLFLDEANRLSSHPLIRKLEEEPFKKEVIKLLKIADFSIQDVTARRVERREKNTIGYEFDSPEVIQEVDIDLHYLSFDESGVPIGNETINWTMDSKGTVRMLHLACVMVDAYNKGKTIFIDEFDTAFHVSICEFLMAIMNSKRNTSNQFVVTSHEIELLDQPLRSDQIWFVNKTFKNESELYSLFDFADLQKKRGDLSYAKRYLKGEFGATPVINEYLSEQYLEEAEVSEQ</sequence>
<organism evidence="2 3">
    <name type="scientific">Lysinibacillus sphaericus (strain C3-41)</name>
    <dbReference type="NCBI Taxonomy" id="444177"/>
    <lineage>
        <taxon>Bacteria</taxon>
        <taxon>Bacillati</taxon>
        <taxon>Bacillota</taxon>
        <taxon>Bacilli</taxon>
        <taxon>Bacillales</taxon>
        <taxon>Bacillaceae</taxon>
        <taxon>Lysinibacillus</taxon>
    </lineage>
</organism>
<dbReference type="EMBL" id="CP000817">
    <property type="protein sequence ID" value="ACA38882.1"/>
    <property type="molecule type" value="Genomic_DNA"/>
</dbReference>
<gene>
    <name evidence="2" type="ordered locus">Bsph_1274</name>
</gene>
<dbReference type="GO" id="GO:0005524">
    <property type="term" value="F:ATP binding"/>
    <property type="evidence" value="ECO:0007669"/>
    <property type="project" value="InterPro"/>
</dbReference>
<dbReference type="AlphaFoldDB" id="B1HP30"/>
<dbReference type="KEGG" id="lsp:Bsph_1274"/>
<evidence type="ECO:0000313" key="2">
    <source>
        <dbReference type="EMBL" id="ACA38882.1"/>
    </source>
</evidence>
<accession>B1HP30</accession>
<dbReference type="Gene3D" id="3.40.50.300">
    <property type="entry name" value="P-loop containing nucleotide triphosphate hydrolases"/>
    <property type="match status" value="1"/>
</dbReference>
<dbReference type="EnsemblBacteria" id="ACA38882">
    <property type="protein sequence ID" value="ACA38882"/>
    <property type="gene ID" value="Bsph_1274"/>
</dbReference>
<evidence type="ECO:0000259" key="1">
    <source>
        <dbReference type="Pfam" id="PF13304"/>
    </source>
</evidence>